<accession>A0AA43XJY3</accession>
<dbReference type="HAMAP" id="MF_01114">
    <property type="entry name" value="RecX"/>
    <property type="match status" value="1"/>
</dbReference>
<evidence type="ECO:0000313" key="9">
    <source>
        <dbReference type="EMBL" id="NBG88012.1"/>
    </source>
</evidence>
<gene>
    <name evidence="5" type="primary">recX</name>
    <name evidence="9" type="ORF">ISALK_05810</name>
</gene>
<evidence type="ECO:0000259" key="6">
    <source>
        <dbReference type="Pfam" id="PF02631"/>
    </source>
</evidence>
<dbReference type="Pfam" id="PF21982">
    <property type="entry name" value="RecX_HTH1"/>
    <property type="match status" value="1"/>
</dbReference>
<feature type="domain" description="RecX second three-helical" evidence="6">
    <location>
        <begin position="54"/>
        <end position="95"/>
    </location>
</feature>
<feature type="domain" description="RecX third three-helical" evidence="7">
    <location>
        <begin position="106"/>
        <end position="149"/>
    </location>
</feature>
<evidence type="ECO:0000259" key="7">
    <source>
        <dbReference type="Pfam" id="PF21981"/>
    </source>
</evidence>
<sequence>MKSPENKAFELGVRYLSYRNRSEKEIRDYLMKKEFDEASIEKALKKLQYYGYQNDETFVKEIIRQKGEGAGKGRGFIKNHLKDKGVEEALIEKGLREYYPPELEREIALTQSMKFFKSKEKLPLNQIKSKLSQRLASRGFSFEIIKTCLDDLSGSPEVQNIMKAQENVHFEKALIEGEKAREKAKKKYKNDYQIYGKVYETLVRKGFDREMIQQVMEGLKK</sequence>
<proteinExistence type="inferred from homology"/>
<dbReference type="Gene3D" id="1.10.10.10">
    <property type="entry name" value="Winged helix-like DNA-binding domain superfamily/Winged helix DNA-binding domain"/>
    <property type="match status" value="4"/>
</dbReference>
<dbReference type="InterPro" id="IPR036388">
    <property type="entry name" value="WH-like_DNA-bd_sf"/>
</dbReference>
<dbReference type="InterPro" id="IPR053926">
    <property type="entry name" value="RecX_HTH_1st"/>
</dbReference>
<keyword evidence="4 5" id="KW-0963">Cytoplasm</keyword>
<dbReference type="Pfam" id="PF02631">
    <property type="entry name" value="RecX_HTH2"/>
    <property type="match status" value="1"/>
</dbReference>
<evidence type="ECO:0000256" key="5">
    <source>
        <dbReference type="HAMAP-Rule" id="MF_01114"/>
    </source>
</evidence>
<dbReference type="InterPro" id="IPR053924">
    <property type="entry name" value="RecX_HTH_2nd"/>
</dbReference>
<dbReference type="AlphaFoldDB" id="A0AA43XJY3"/>
<dbReference type="InterPro" id="IPR053925">
    <property type="entry name" value="RecX_HTH_3rd"/>
</dbReference>
<dbReference type="Pfam" id="PF21981">
    <property type="entry name" value="RecX_HTH3"/>
    <property type="match status" value="2"/>
</dbReference>
<comment type="subcellular location">
    <subcellularLocation>
        <location evidence="1 5">Cytoplasm</location>
    </subcellularLocation>
</comment>
<evidence type="ECO:0000256" key="2">
    <source>
        <dbReference type="ARBA" id="ARBA00009695"/>
    </source>
</evidence>
<keyword evidence="10" id="KW-1185">Reference proteome</keyword>
<evidence type="ECO:0000259" key="8">
    <source>
        <dbReference type="Pfam" id="PF21982"/>
    </source>
</evidence>
<feature type="domain" description="RecX third three-helical" evidence="7">
    <location>
        <begin position="171"/>
        <end position="216"/>
    </location>
</feature>
<protein>
    <recommendedName>
        <fullName evidence="3 5">Regulatory protein RecX</fullName>
    </recommendedName>
</protein>
<comment type="caution">
    <text evidence="9">The sequence shown here is derived from an EMBL/GenBank/DDBJ whole genome shotgun (WGS) entry which is preliminary data.</text>
</comment>
<dbReference type="GO" id="GO:0006282">
    <property type="term" value="P:regulation of DNA repair"/>
    <property type="evidence" value="ECO:0007669"/>
    <property type="project" value="UniProtKB-UniRule"/>
</dbReference>
<evidence type="ECO:0000313" key="10">
    <source>
        <dbReference type="Proteomes" id="UP000449710"/>
    </source>
</evidence>
<dbReference type="InterPro" id="IPR003783">
    <property type="entry name" value="Regulatory_RecX"/>
</dbReference>
<dbReference type="PANTHER" id="PTHR33602:SF1">
    <property type="entry name" value="REGULATORY PROTEIN RECX FAMILY PROTEIN"/>
    <property type="match status" value="1"/>
</dbReference>
<dbReference type="GO" id="GO:0005737">
    <property type="term" value="C:cytoplasm"/>
    <property type="evidence" value="ECO:0007669"/>
    <property type="project" value="UniProtKB-SubCell"/>
</dbReference>
<dbReference type="PANTHER" id="PTHR33602">
    <property type="entry name" value="REGULATORY PROTEIN RECX FAMILY PROTEIN"/>
    <property type="match status" value="1"/>
</dbReference>
<evidence type="ECO:0000256" key="3">
    <source>
        <dbReference type="ARBA" id="ARBA00018111"/>
    </source>
</evidence>
<feature type="domain" description="RecX first three-helical" evidence="8">
    <location>
        <begin position="8"/>
        <end position="47"/>
    </location>
</feature>
<evidence type="ECO:0000256" key="4">
    <source>
        <dbReference type="ARBA" id="ARBA00022490"/>
    </source>
</evidence>
<name>A0AA43XJY3_9CLOT</name>
<organism evidence="9 10">
    <name type="scientific">Isachenkonia alkalipeptolytica</name>
    <dbReference type="NCBI Taxonomy" id="2565777"/>
    <lineage>
        <taxon>Bacteria</taxon>
        <taxon>Bacillati</taxon>
        <taxon>Bacillota</taxon>
        <taxon>Clostridia</taxon>
        <taxon>Eubacteriales</taxon>
        <taxon>Clostridiaceae</taxon>
        <taxon>Isachenkonia</taxon>
    </lineage>
</organism>
<comment type="similarity">
    <text evidence="2 5">Belongs to the RecX family.</text>
</comment>
<reference evidence="9 10" key="1">
    <citation type="submission" date="2019-04" db="EMBL/GenBank/DDBJ databases">
        <title>Isachenkonia alkalipeptolytica gen. nov. sp. nov. a new anaerobic, alkiliphilic organothrophic bacterium capable to reduce synthesized ferrihydrite isolated from a soda lake.</title>
        <authorList>
            <person name="Toshchakov S.V."/>
            <person name="Zavarzina D.G."/>
            <person name="Zhilina T.N."/>
            <person name="Kostrikina N.A."/>
            <person name="Kublanov I.V."/>
        </authorList>
    </citation>
    <scope>NUCLEOTIDE SEQUENCE [LARGE SCALE GENOMIC DNA]</scope>
    <source>
        <strain evidence="9 10">Z-1701</strain>
    </source>
</reference>
<dbReference type="EMBL" id="SUMG01000005">
    <property type="protein sequence ID" value="NBG88012.1"/>
    <property type="molecule type" value="Genomic_DNA"/>
</dbReference>
<dbReference type="Proteomes" id="UP000449710">
    <property type="component" value="Unassembled WGS sequence"/>
</dbReference>
<dbReference type="RefSeq" id="WP_160720089.1">
    <property type="nucleotide sequence ID" value="NZ_SUMG01000005.1"/>
</dbReference>
<evidence type="ECO:0000256" key="1">
    <source>
        <dbReference type="ARBA" id="ARBA00004496"/>
    </source>
</evidence>
<comment type="function">
    <text evidence="5">Modulates RecA activity.</text>
</comment>